<organism evidence="2 3">
    <name type="scientific">Microbacterium jejuense</name>
    <dbReference type="NCBI Taxonomy" id="1263637"/>
    <lineage>
        <taxon>Bacteria</taxon>
        <taxon>Bacillati</taxon>
        <taxon>Actinomycetota</taxon>
        <taxon>Actinomycetes</taxon>
        <taxon>Micrococcales</taxon>
        <taxon>Microbacteriaceae</taxon>
        <taxon>Microbacterium</taxon>
    </lineage>
</organism>
<dbReference type="Pfam" id="PF01636">
    <property type="entry name" value="APH"/>
    <property type="match status" value="1"/>
</dbReference>
<dbReference type="Gene3D" id="3.90.1200.10">
    <property type="match status" value="1"/>
</dbReference>
<dbReference type="InterPro" id="IPR002575">
    <property type="entry name" value="Aminoglycoside_PTrfase"/>
</dbReference>
<comment type="caution">
    <text evidence="2">The sequence shown here is derived from an EMBL/GenBank/DDBJ whole genome shotgun (WGS) entry which is preliminary data.</text>
</comment>
<dbReference type="RefSeq" id="WP_220300163.1">
    <property type="nucleotide sequence ID" value="NZ_JAEUAW010000004.1"/>
</dbReference>
<proteinExistence type="predicted"/>
<sequence>MGRTLAGLPGAVFEELSTAFPDADLRRARWQNGAFHFVALCDASVVVRVRVGGDHHAAVTREVDAMRWFSRLPLAARTPGVQRGPVDGGGWSAFSCDLMPGEPMRPADWQDDRGVLLPLLEDLASVVPPPLPASDGLRAWCGGERWPTIVDEITAAWTRSSRRAALAAMEVVLQEAPEVAVAVHGDFGPHNVLLGPAGTALIDPDNAGVGEPETDLAPLLGFYAQDDIARDFSAARMRRAAEIKRVLPLQVAAAAELAADGSLRDHALGNFLRREARR</sequence>
<evidence type="ECO:0000313" key="2">
    <source>
        <dbReference type="EMBL" id="MBW9093443.1"/>
    </source>
</evidence>
<gene>
    <name evidence="2" type="ORF">JNB62_07095</name>
</gene>
<dbReference type="Proteomes" id="UP001196843">
    <property type="component" value="Unassembled WGS sequence"/>
</dbReference>
<dbReference type="InterPro" id="IPR011009">
    <property type="entry name" value="Kinase-like_dom_sf"/>
</dbReference>
<dbReference type="SUPFAM" id="SSF56112">
    <property type="entry name" value="Protein kinase-like (PK-like)"/>
    <property type="match status" value="1"/>
</dbReference>
<name>A0ABS7HNG8_9MICO</name>
<dbReference type="EMBL" id="JAEUAW010000004">
    <property type="protein sequence ID" value="MBW9093443.1"/>
    <property type="molecule type" value="Genomic_DNA"/>
</dbReference>
<keyword evidence="3" id="KW-1185">Reference proteome</keyword>
<reference evidence="2 3" key="1">
    <citation type="journal article" date="2021" name="MBio">
        <title>Poor Competitiveness of Bradyrhizobium in Pigeon Pea Root Colonization in Indian Soils.</title>
        <authorList>
            <person name="Chalasani D."/>
            <person name="Basu A."/>
            <person name="Pullabhotla S.V.S.R.N."/>
            <person name="Jorrin B."/>
            <person name="Neal A.L."/>
            <person name="Poole P.S."/>
            <person name="Podile A.R."/>
            <person name="Tkacz A."/>
        </authorList>
    </citation>
    <scope>NUCLEOTIDE SEQUENCE [LARGE SCALE GENOMIC DNA]</scope>
    <source>
        <strain evidence="2 3">HU14</strain>
    </source>
</reference>
<protein>
    <submittedName>
        <fullName evidence="2">Phosphotransferase</fullName>
    </submittedName>
</protein>
<evidence type="ECO:0000259" key="1">
    <source>
        <dbReference type="Pfam" id="PF01636"/>
    </source>
</evidence>
<evidence type="ECO:0000313" key="3">
    <source>
        <dbReference type="Proteomes" id="UP001196843"/>
    </source>
</evidence>
<accession>A0ABS7HNG8</accession>
<feature type="domain" description="Aminoglycoside phosphotransferase" evidence="1">
    <location>
        <begin position="42"/>
        <end position="229"/>
    </location>
</feature>